<proteinExistence type="predicted"/>
<name>A0A9P5NL79_GYMJU</name>
<dbReference type="OrthoDB" id="3252362at2759"/>
<dbReference type="Pfam" id="PF18759">
    <property type="entry name" value="Plavaka"/>
    <property type="match status" value="1"/>
</dbReference>
<protein>
    <submittedName>
        <fullName evidence="1">Uncharacterized protein</fullName>
    </submittedName>
</protein>
<comment type="caution">
    <text evidence="1">The sequence shown here is derived from an EMBL/GenBank/DDBJ whole genome shotgun (WGS) entry which is preliminary data.</text>
</comment>
<evidence type="ECO:0000313" key="2">
    <source>
        <dbReference type="Proteomes" id="UP000724874"/>
    </source>
</evidence>
<dbReference type="AlphaFoldDB" id="A0A9P5NL79"/>
<keyword evidence="2" id="KW-1185">Reference proteome</keyword>
<gene>
    <name evidence="1" type="ORF">CPB84DRAFT_1681827</name>
</gene>
<accession>A0A9P5NL79</accession>
<reference evidence="1" key="1">
    <citation type="submission" date="2020-11" db="EMBL/GenBank/DDBJ databases">
        <authorList>
            <consortium name="DOE Joint Genome Institute"/>
            <person name="Ahrendt S."/>
            <person name="Riley R."/>
            <person name="Andreopoulos W."/>
            <person name="LaButti K."/>
            <person name="Pangilinan J."/>
            <person name="Ruiz-duenas F.J."/>
            <person name="Barrasa J.M."/>
            <person name="Sanchez-Garcia M."/>
            <person name="Camarero S."/>
            <person name="Miyauchi S."/>
            <person name="Serrano A."/>
            <person name="Linde D."/>
            <person name="Babiker R."/>
            <person name="Drula E."/>
            <person name="Ayuso-Fernandez I."/>
            <person name="Pacheco R."/>
            <person name="Padilla G."/>
            <person name="Ferreira P."/>
            <person name="Barriuso J."/>
            <person name="Kellner H."/>
            <person name="Castanera R."/>
            <person name="Alfaro M."/>
            <person name="Ramirez L."/>
            <person name="Pisabarro A.G."/>
            <person name="Kuo A."/>
            <person name="Tritt A."/>
            <person name="Lipzen A."/>
            <person name="He G."/>
            <person name="Yan M."/>
            <person name="Ng V."/>
            <person name="Cullen D."/>
            <person name="Martin F."/>
            <person name="Rosso M.-N."/>
            <person name="Henrissat B."/>
            <person name="Hibbett D."/>
            <person name="Martinez A.T."/>
            <person name="Grigoriev I.V."/>
        </authorList>
    </citation>
    <scope>NUCLEOTIDE SEQUENCE</scope>
    <source>
        <strain evidence="1">AH 44721</strain>
    </source>
</reference>
<organism evidence="1 2">
    <name type="scientific">Gymnopilus junonius</name>
    <name type="common">Spectacular rustgill mushroom</name>
    <name type="synonym">Gymnopilus spectabilis subsp. junonius</name>
    <dbReference type="NCBI Taxonomy" id="109634"/>
    <lineage>
        <taxon>Eukaryota</taxon>
        <taxon>Fungi</taxon>
        <taxon>Dikarya</taxon>
        <taxon>Basidiomycota</taxon>
        <taxon>Agaricomycotina</taxon>
        <taxon>Agaricomycetes</taxon>
        <taxon>Agaricomycetidae</taxon>
        <taxon>Agaricales</taxon>
        <taxon>Agaricineae</taxon>
        <taxon>Hymenogastraceae</taxon>
        <taxon>Gymnopilus</taxon>
    </lineage>
</organism>
<evidence type="ECO:0000313" key="1">
    <source>
        <dbReference type="EMBL" id="KAF8897106.1"/>
    </source>
</evidence>
<dbReference type="EMBL" id="JADNYJ010000057">
    <property type="protein sequence ID" value="KAF8897106.1"/>
    <property type="molecule type" value="Genomic_DNA"/>
</dbReference>
<dbReference type="InterPro" id="IPR041078">
    <property type="entry name" value="Plavaka"/>
</dbReference>
<sequence length="139" mass="15954">MADYPEQCLVTCTKYGTCPKCQCPTENLQNFKQLPLCTKPWMETIIAEAKKKADSDKLPKDKSPKEFHKECMAHDVAGGIYTPFWQDFPYTDIHKCITLDILHQLYQGVFKHLIGWCQHIVGKKVLDQRIQSLPLGISL</sequence>
<dbReference type="Proteomes" id="UP000724874">
    <property type="component" value="Unassembled WGS sequence"/>
</dbReference>